<reference evidence="1" key="2">
    <citation type="submission" date="2020-09" db="EMBL/GenBank/DDBJ databases">
        <authorList>
            <person name="Sun Q."/>
            <person name="Zhou Y."/>
        </authorList>
    </citation>
    <scope>NUCLEOTIDE SEQUENCE</scope>
    <source>
        <strain evidence="1">CGMCC 1.12214</strain>
    </source>
</reference>
<sequence length="73" mass="7622">MAGLVPAIHAVAQRVVPRVKPGDDGGEMRAQEDALPVDANEAKQSSVRLGMRLASTARLSPGAWNAASLRSSQ</sequence>
<proteinExistence type="predicted"/>
<reference evidence="1" key="1">
    <citation type="journal article" date="2014" name="Int. J. Syst. Evol. Microbiol.">
        <title>Complete genome sequence of Corynebacterium casei LMG S-19264T (=DSM 44701T), isolated from a smear-ripened cheese.</title>
        <authorList>
            <consortium name="US DOE Joint Genome Institute (JGI-PGF)"/>
            <person name="Walter F."/>
            <person name="Albersmeier A."/>
            <person name="Kalinowski J."/>
            <person name="Ruckert C."/>
        </authorList>
    </citation>
    <scope>NUCLEOTIDE SEQUENCE</scope>
    <source>
        <strain evidence="1">CGMCC 1.12214</strain>
    </source>
</reference>
<dbReference type="EMBL" id="BMES01000001">
    <property type="protein sequence ID" value="GGH07411.1"/>
    <property type="molecule type" value="Genomic_DNA"/>
</dbReference>
<gene>
    <name evidence="1" type="ORF">GCM10007036_02270</name>
</gene>
<accession>A0A917I3T7</accession>
<protein>
    <submittedName>
        <fullName evidence="1">Uncharacterized protein</fullName>
    </submittedName>
</protein>
<keyword evidence="2" id="KW-1185">Reference proteome</keyword>
<name>A0A917I3T7_9HYPH</name>
<comment type="caution">
    <text evidence="1">The sequence shown here is derived from an EMBL/GenBank/DDBJ whole genome shotgun (WGS) entry which is preliminary data.</text>
</comment>
<dbReference type="Proteomes" id="UP000603912">
    <property type="component" value="Unassembled WGS sequence"/>
</dbReference>
<evidence type="ECO:0000313" key="1">
    <source>
        <dbReference type="EMBL" id="GGH07411.1"/>
    </source>
</evidence>
<organism evidence="1 2">
    <name type="scientific">Alsobacter metallidurans</name>
    <dbReference type="NCBI Taxonomy" id="340221"/>
    <lineage>
        <taxon>Bacteria</taxon>
        <taxon>Pseudomonadati</taxon>
        <taxon>Pseudomonadota</taxon>
        <taxon>Alphaproteobacteria</taxon>
        <taxon>Hyphomicrobiales</taxon>
        <taxon>Alsobacteraceae</taxon>
        <taxon>Alsobacter</taxon>
    </lineage>
</organism>
<evidence type="ECO:0000313" key="2">
    <source>
        <dbReference type="Proteomes" id="UP000603912"/>
    </source>
</evidence>
<dbReference type="AlphaFoldDB" id="A0A917I3T7"/>